<evidence type="ECO:0000313" key="2">
    <source>
        <dbReference type="Proteomes" id="UP000276133"/>
    </source>
</evidence>
<organism evidence="1 2">
    <name type="scientific">Brachionus plicatilis</name>
    <name type="common">Marine rotifer</name>
    <name type="synonym">Brachionus muelleri</name>
    <dbReference type="NCBI Taxonomy" id="10195"/>
    <lineage>
        <taxon>Eukaryota</taxon>
        <taxon>Metazoa</taxon>
        <taxon>Spiralia</taxon>
        <taxon>Gnathifera</taxon>
        <taxon>Rotifera</taxon>
        <taxon>Eurotatoria</taxon>
        <taxon>Monogononta</taxon>
        <taxon>Pseudotrocha</taxon>
        <taxon>Ploima</taxon>
        <taxon>Brachionidae</taxon>
        <taxon>Brachionus</taxon>
    </lineage>
</organism>
<proteinExistence type="predicted"/>
<protein>
    <submittedName>
        <fullName evidence="1">Uncharacterized protein</fullName>
    </submittedName>
</protein>
<comment type="caution">
    <text evidence="1">The sequence shown here is derived from an EMBL/GenBank/DDBJ whole genome shotgun (WGS) entry which is preliminary data.</text>
</comment>
<dbReference type="AlphaFoldDB" id="A0A3M7PMM2"/>
<accession>A0A3M7PMM2</accession>
<evidence type="ECO:0000313" key="1">
    <source>
        <dbReference type="EMBL" id="RMZ99980.1"/>
    </source>
</evidence>
<sequence>MELPSLASATNSVSCSSSAIFLSSFLRGLGILPSIEPVMAAKAIVVFTSCLCMQNLKKSTYFNIAQFILYIYLNLLES</sequence>
<dbReference type="Proteomes" id="UP000276133">
    <property type="component" value="Unassembled WGS sequence"/>
</dbReference>
<gene>
    <name evidence="1" type="ORF">BpHYR1_038949</name>
</gene>
<keyword evidence="2" id="KW-1185">Reference proteome</keyword>
<name>A0A3M7PMM2_BRAPC</name>
<reference evidence="1 2" key="1">
    <citation type="journal article" date="2018" name="Sci. Rep.">
        <title>Genomic signatures of local adaptation to the degree of environmental predictability in rotifers.</title>
        <authorList>
            <person name="Franch-Gras L."/>
            <person name="Hahn C."/>
            <person name="Garcia-Roger E.M."/>
            <person name="Carmona M.J."/>
            <person name="Serra M."/>
            <person name="Gomez A."/>
        </authorList>
    </citation>
    <scope>NUCLEOTIDE SEQUENCE [LARGE SCALE GENOMIC DNA]</scope>
    <source>
        <strain evidence="1">HYR1</strain>
    </source>
</reference>
<dbReference type="EMBL" id="REGN01009978">
    <property type="protein sequence ID" value="RMZ99980.1"/>
    <property type="molecule type" value="Genomic_DNA"/>
</dbReference>